<dbReference type="EMBL" id="SGJD01001340">
    <property type="protein sequence ID" value="KAB0400497.1"/>
    <property type="molecule type" value="Genomic_DNA"/>
</dbReference>
<organism evidence="1 2">
    <name type="scientific">Balaenoptera physalus</name>
    <name type="common">Fin whale</name>
    <name type="synonym">Balaena physalus</name>
    <dbReference type="NCBI Taxonomy" id="9770"/>
    <lineage>
        <taxon>Eukaryota</taxon>
        <taxon>Metazoa</taxon>
        <taxon>Chordata</taxon>
        <taxon>Craniata</taxon>
        <taxon>Vertebrata</taxon>
        <taxon>Euteleostomi</taxon>
        <taxon>Mammalia</taxon>
        <taxon>Eutheria</taxon>
        <taxon>Laurasiatheria</taxon>
        <taxon>Artiodactyla</taxon>
        <taxon>Whippomorpha</taxon>
        <taxon>Cetacea</taxon>
        <taxon>Mysticeti</taxon>
        <taxon>Balaenopteridae</taxon>
        <taxon>Balaenoptera</taxon>
    </lineage>
</organism>
<protein>
    <submittedName>
        <fullName evidence="1">Uncharacterized protein</fullName>
    </submittedName>
</protein>
<reference evidence="1 2" key="1">
    <citation type="journal article" date="2019" name="PLoS ONE">
        <title>Genomic analyses reveal an absence of contemporary introgressive admixture between fin whales and blue whales, despite known hybrids.</title>
        <authorList>
            <person name="Westbury M.V."/>
            <person name="Petersen B."/>
            <person name="Lorenzen E.D."/>
        </authorList>
    </citation>
    <scope>NUCLEOTIDE SEQUENCE [LARGE SCALE GENOMIC DNA]</scope>
    <source>
        <strain evidence="1">FinWhale-01</strain>
    </source>
</reference>
<evidence type="ECO:0000313" key="2">
    <source>
        <dbReference type="Proteomes" id="UP000437017"/>
    </source>
</evidence>
<sequence length="170" mass="18231">MEEATATLIQPFTLSDSGMCKAGFSGNDAPRVSWGTWDRTDVCPEEYPAPFTKASPNSKTKREDDLGGALPAASVHATGMDVDSGVVPPTRSPIVRASPAPHQHLGLANSDLRDDLIEILTERGYGFTTTAGRELVLDVEGTQCYVTLDLEQETALLCPPPPSPRRAMSF</sequence>
<dbReference type="OrthoDB" id="5324633at2759"/>
<comment type="caution">
    <text evidence="1">The sequence shown here is derived from an EMBL/GenBank/DDBJ whole genome shotgun (WGS) entry which is preliminary data.</text>
</comment>
<keyword evidence="2" id="KW-1185">Reference proteome</keyword>
<dbReference type="Gene3D" id="3.30.420.40">
    <property type="match status" value="1"/>
</dbReference>
<proteinExistence type="predicted"/>
<gene>
    <name evidence="1" type="ORF">E2I00_017398</name>
</gene>
<dbReference type="Proteomes" id="UP000437017">
    <property type="component" value="Unassembled WGS sequence"/>
</dbReference>
<accession>A0A6A1PZH2</accession>
<dbReference type="AlphaFoldDB" id="A0A6A1PZH2"/>
<name>A0A6A1PZH2_BALPH</name>
<dbReference type="Gene3D" id="3.90.640.10">
    <property type="entry name" value="Actin, Chain A, domain 4"/>
    <property type="match status" value="1"/>
</dbReference>
<evidence type="ECO:0000313" key="1">
    <source>
        <dbReference type="EMBL" id="KAB0400497.1"/>
    </source>
</evidence>